<dbReference type="Proteomes" id="UP000431264">
    <property type="component" value="Unassembled WGS sequence"/>
</dbReference>
<keyword evidence="1" id="KW-0812">Transmembrane</keyword>
<organism evidence="3 4">
    <name type="scientific">Flavobacterium profundi</name>
    <dbReference type="NCBI Taxonomy" id="1774945"/>
    <lineage>
        <taxon>Bacteria</taxon>
        <taxon>Pseudomonadati</taxon>
        <taxon>Bacteroidota</taxon>
        <taxon>Flavobacteriia</taxon>
        <taxon>Flavobacteriales</taxon>
        <taxon>Flavobacteriaceae</taxon>
        <taxon>Flavobacterium</taxon>
    </lineage>
</organism>
<comment type="caution">
    <text evidence="3">The sequence shown here is derived from an EMBL/GenBank/DDBJ whole genome shotgun (WGS) entry which is preliminary data.</text>
</comment>
<keyword evidence="1" id="KW-1133">Transmembrane helix</keyword>
<keyword evidence="4" id="KW-1185">Reference proteome</keyword>
<gene>
    <name evidence="3" type="ORF">GOQ30_08035</name>
</gene>
<proteinExistence type="predicted"/>
<dbReference type="RefSeq" id="WP_140997507.1">
    <property type="nucleotide sequence ID" value="NZ_VDCZ01000005.1"/>
</dbReference>
<dbReference type="InterPro" id="IPR007379">
    <property type="entry name" value="Tim44-like_dom"/>
</dbReference>
<dbReference type="AlphaFoldDB" id="A0A6I4IHD0"/>
<reference evidence="4" key="1">
    <citation type="submission" date="2019-05" db="EMBL/GenBank/DDBJ databases">
        <title>Flavobacterium profundi sp. nov., isolated from a deep-sea seamount.</title>
        <authorList>
            <person name="Zhang D.-C."/>
        </authorList>
    </citation>
    <scope>NUCLEOTIDE SEQUENCE [LARGE SCALE GENOMIC DNA]</scope>
    <source>
        <strain evidence="4">TP390</strain>
    </source>
</reference>
<evidence type="ECO:0000256" key="1">
    <source>
        <dbReference type="SAM" id="Phobius"/>
    </source>
</evidence>
<dbReference type="OrthoDB" id="6194987at2"/>
<evidence type="ECO:0000259" key="2">
    <source>
        <dbReference type="SMART" id="SM00978"/>
    </source>
</evidence>
<accession>A0A6I4IHD0</accession>
<name>A0A6I4IHD0_9FLAO</name>
<dbReference type="SUPFAM" id="SSF54427">
    <property type="entry name" value="NTF2-like"/>
    <property type="match status" value="1"/>
</dbReference>
<feature type="domain" description="Tim44-like" evidence="2">
    <location>
        <begin position="70"/>
        <end position="217"/>
    </location>
</feature>
<dbReference type="EMBL" id="WQLW01000005">
    <property type="protein sequence ID" value="MVO09115.1"/>
    <property type="molecule type" value="Genomic_DNA"/>
</dbReference>
<dbReference type="SMART" id="SM00978">
    <property type="entry name" value="Tim44"/>
    <property type="match status" value="1"/>
</dbReference>
<dbReference type="Pfam" id="PF04280">
    <property type="entry name" value="Tim44"/>
    <property type="match status" value="1"/>
</dbReference>
<dbReference type="InterPro" id="IPR032710">
    <property type="entry name" value="NTF2-like_dom_sf"/>
</dbReference>
<sequence>MKLDKKKWFWLVVLITLFYIDPIYAGPGGFIAKGLFKSFWGKILLALLFVVLFPLILYVKIVESIKERKNKKILQKISIKNKAFNWLQLEKEFSNSIRRVYNAWSNEDMGEVREYVNHWYWQNQQAVFIEQWKRDNLKNVSRLQKLEKIRPLYLELTEDPDFEGTRIAVAIDVEAEDYLKERDSGKIVQGKSGVQSLDYIWLFQYTEGKWLLDEIREGSLSLQFAKLENSIPDSLKAGILALSCPKKG</sequence>
<feature type="transmembrane region" description="Helical" evidence="1">
    <location>
        <begin position="41"/>
        <end position="62"/>
    </location>
</feature>
<protein>
    <recommendedName>
        <fullName evidence="2">Tim44-like domain-containing protein</fullName>
    </recommendedName>
</protein>
<evidence type="ECO:0000313" key="4">
    <source>
        <dbReference type="Proteomes" id="UP000431264"/>
    </source>
</evidence>
<keyword evidence="1" id="KW-0472">Membrane</keyword>
<evidence type="ECO:0000313" key="3">
    <source>
        <dbReference type="EMBL" id="MVO09115.1"/>
    </source>
</evidence>